<dbReference type="EMBL" id="PP856017">
    <property type="protein sequence ID" value="XBS47698.1"/>
    <property type="molecule type" value="Genomic_DNA"/>
</dbReference>
<reference evidence="1" key="1">
    <citation type="submission" date="2024-05" db="EMBL/GenBank/DDBJ databases">
        <title>Isolation and characterization of the novel Burkholderia jumbo bacteriophage Surprise13.</title>
        <authorList>
            <person name="Supina B.S.I."/>
            <person name="Dennis J."/>
        </authorList>
    </citation>
    <scope>NUCLEOTIDE SEQUENCE</scope>
</reference>
<protein>
    <submittedName>
        <fullName evidence="1">Uncharacterized protein</fullName>
    </submittedName>
</protein>
<gene>
    <name evidence="1" type="ORF">SURPRISE13_006</name>
</gene>
<accession>A0AAU7PFQ5</accession>
<sequence>MHKYIVPAKDRIRKWNSYFDEAFRTEEHQKDLMKMLVMMSMALAYDGSKKHNEFIELYEQALVMAMGLVDSGLIYEEDANEVGQLAYEFCVSLVGYLKDLAILSKVPTVMTFEGFVNMDIVIKVLDAGEPYVDETEERACLSG</sequence>
<organism evidence="1">
    <name type="scientific">Burkholderia phage vB_BgluM-SURPRISE13</name>
    <dbReference type="NCBI Taxonomy" id="3159457"/>
    <lineage>
        <taxon>Viruses</taxon>
    </lineage>
</organism>
<proteinExistence type="predicted"/>
<evidence type="ECO:0000313" key="1">
    <source>
        <dbReference type="EMBL" id="XBS47698.1"/>
    </source>
</evidence>
<name>A0AAU7PFQ5_9VIRU</name>